<dbReference type="Gene3D" id="1.25.10.10">
    <property type="entry name" value="Leucine-rich Repeat Variant"/>
    <property type="match status" value="1"/>
</dbReference>
<keyword evidence="3" id="KW-1185">Reference proteome</keyword>
<evidence type="ECO:0000313" key="3">
    <source>
        <dbReference type="Proteomes" id="UP000218209"/>
    </source>
</evidence>
<proteinExistence type="predicted"/>
<evidence type="ECO:0008006" key="4">
    <source>
        <dbReference type="Google" id="ProtNLM"/>
    </source>
</evidence>
<accession>A0A1X6PFL9</accession>
<feature type="non-terminal residue" evidence="2">
    <location>
        <position position="162"/>
    </location>
</feature>
<feature type="region of interest" description="Disordered" evidence="1">
    <location>
        <begin position="42"/>
        <end position="62"/>
    </location>
</feature>
<dbReference type="Proteomes" id="UP000218209">
    <property type="component" value="Unassembled WGS sequence"/>
</dbReference>
<dbReference type="SUPFAM" id="SSF48371">
    <property type="entry name" value="ARM repeat"/>
    <property type="match status" value="1"/>
</dbReference>
<name>A0A1X6PFL9_PORUM</name>
<protein>
    <recommendedName>
        <fullName evidence="4">Clathrin/coatomer adaptor adaptin-like N-terminal domain-containing protein</fullName>
    </recommendedName>
</protein>
<evidence type="ECO:0000256" key="1">
    <source>
        <dbReference type="SAM" id="MobiDB-lite"/>
    </source>
</evidence>
<dbReference type="InterPro" id="IPR011989">
    <property type="entry name" value="ARM-like"/>
</dbReference>
<organism evidence="2 3">
    <name type="scientific">Porphyra umbilicalis</name>
    <name type="common">Purple laver</name>
    <name type="synonym">Red alga</name>
    <dbReference type="NCBI Taxonomy" id="2786"/>
    <lineage>
        <taxon>Eukaryota</taxon>
        <taxon>Rhodophyta</taxon>
        <taxon>Bangiophyceae</taxon>
        <taxon>Bangiales</taxon>
        <taxon>Bangiaceae</taxon>
        <taxon>Porphyra</taxon>
    </lineage>
</organism>
<gene>
    <name evidence="2" type="ORF">BU14_0076s0019</name>
</gene>
<feature type="compositionally biased region" description="Gly residues" evidence="1">
    <location>
        <begin position="42"/>
        <end position="57"/>
    </location>
</feature>
<dbReference type="EMBL" id="KV918790">
    <property type="protein sequence ID" value="OSX79463.1"/>
    <property type="molecule type" value="Genomic_DNA"/>
</dbReference>
<dbReference type="InterPro" id="IPR016024">
    <property type="entry name" value="ARM-type_fold"/>
</dbReference>
<sequence>MAARAAAVADGGGAAGGAELDYLSEAGDLGAAFFLSAAPDGDGGGDGGDGGDGGAVDGDGAPADACPRSVDEAIATIGDAGVPAADRYYALWWVYRFKVGAAADAVRGVLVNPAAPDRLRRRAALALGAMAPPAAPTWAALTACLASPDYFLRYRAAEALAG</sequence>
<reference evidence="2 3" key="1">
    <citation type="submission" date="2017-03" db="EMBL/GenBank/DDBJ databases">
        <title>WGS assembly of Porphyra umbilicalis.</title>
        <authorList>
            <person name="Brawley S.H."/>
            <person name="Blouin N.A."/>
            <person name="Ficko-Blean E."/>
            <person name="Wheeler G.L."/>
            <person name="Lohr M."/>
            <person name="Goodson H.V."/>
            <person name="Jenkins J.W."/>
            <person name="Blaby-Haas C.E."/>
            <person name="Helliwell K.E."/>
            <person name="Chan C."/>
            <person name="Marriage T."/>
            <person name="Bhattacharya D."/>
            <person name="Klein A.S."/>
            <person name="Badis Y."/>
            <person name="Brodie J."/>
            <person name="Cao Y."/>
            <person name="Collen J."/>
            <person name="Dittami S.M."/>
            <person name="Gachon C.M."/>
            <person name="Green B.R."/>
            <person name="Karpowicz S."/>
            <person name="Kim J.W."/>
            <person name="Kudahl U."/>
            <person name="Lin S."/>
            <person name="Michel G."/>
            <person name="Mittag M."/>
            <person name="Olson B.J."/>
            <person name="Pangilinan J."/>
            <person name="Peng Y."/>
            <person name="Qiu H."/>
            <person name="Shu S."/>
            <person name="Singer J.T."/>
            <person name="Smith A.G."/>
            <person name="Sprecher B.N."/>
            <person name="Wagner V."/>
            <person name="Wang W."/>
            <person name="Wang Z.-Y."/>
            <person name="Yan J."/>
            <person name="Yarish C."/>
            <person name="Zoeuner-Riek S."/>
            <person name="Zhuang Y."/>
            <person name="Zou Y."/>
            <person name="Lindquist E.A."/>
            <person name="Grimwood J."/>
            <person name="Barry K."/>
            <person name="Rokhsar D.S."/>
            <person name="Schmutz J."/>
            <person name="Stiller J.W."/>
            <person name="Grossman A.R."/>
            <person name="Prochnik S.E."/>
        </authorList>
    </citation>
    <scope>NUCLEOTIDE SEQUENCE [LARGE SCALE GENOMIC DNA]</scope>
    <source>
        <strain evidence="2">4086291</strain>
    </source>
</reference>
<evidence type="ECO:0000313" key="2">
    <source>
        <dbReference type="EMBL" id="OSX79463.1"/>
    </source>
</evidence>
<dbReference type="OrthoDB" id="10250354at2759"/>
<dbReference type="AlphaFoldDB" id="A0A1X6PFL9"/>